<dbReference type="PANTHER" id="PTHR33677:SF5">
    <property type="entry name" value="TRANSCRIPTIONAL REPRESSOR FRMR"/>
    <property type="match status" value="1"/>
</dbReference>
<dbReference type="GO" id="GO:0046872">
    <property type="term" value="F:metal ion binding"/>
    <property type="evidence" value="ECO:0007669"/>
    <property type="project" value="InterPro"/>
</dbReference>
<name>M9X8Z1_MEIRD</name>
<dbReference type="eggNOG" id="COG1937">
    <property type="taxonomic scope" value="Bacteria"/>
</dbReference>
<evidence type="ECO:0000313" key="2">
    <source>
        <dbReference type="Proteomes" id="UP000013026"/>
    </source>
</evidence>
<dbReference type="STRING" id="504728.K649_08105"/>
<protein>
    <recommendedName>
        <fullName evidence="3">Transcriptional regulator</fullName>
    </recommendedName>
</protein>
<organism evidence="1 2">
    <name type="scientific">Meiothermus ruber (strain ATCC 35948 / DSM 1279 / VKM B-1258 / 21)</name>
    <name type="common">Thermus ruber</name>
    <dbReference type="NCBI Taxonomy" id="504728"/>
    <lineage>
        <taxon>Bacteria</taxon>
        <taxon>Thermotogati</taxon>
        <taxon>Deinococcota</taxon>
        <taxon>Deinococci</taxon>
        <taxon>Thermales</taxon>
        <taxon>Thermaceae</taxon>
        <taxon>Meiothermus</taxon>
    </lineage>
</organism>
<dbReference type="Pfam" id="PF02583">
    <property type="entry name" value="Trns_repr_metal"/>
    <property type="match status" value="1"/>
</dbReference>
<evidence type="ECO:0008006" key="3">
    <source>
        <dbReference type="Google" id="ProtNLM"/>
    </source>
</evidence>
<evidence type="ECO:0000313" key="1">
    <source>
        <dbReference type="EMBL" id="AGK04916.1"/>
    </source>
</evidence>
<proteinExistence type="predicted"/>
<dbReference type="Proteomes" id="UP000013026">
    <property type="component" value="Chromosome"/>
</dbReference>
<reference evidence="1 2" key="1">
    <citation type="submission" date="2013-04" db="EMBL/GenBank/DDBJ databases">
        <authorList>
            <person name="Chin J."/>
            <person name="Alexander D.H."/>
            <person name="Marks P."/>
            <person name="Korlach J."/>
            <person name="Clum A."/>
            <person name="Copeland A."/>
        </authorList>
    </citation>
    <scope>NUCLEOTIDE SEQUENCE [LARGE SCALE GENOMIC DNA]</scope>
    <source>
        <strain evidence="2">ATCC 35948 / DSM 1279 / VKM B-1258 / 21</strain>
    </source>
</reference>
<dbReference type="CDD" id="cd10148">
    <property type="entry name" value="CsoR-like_DUF156"/>
    <property type="match status" value="1"/>
</dbReference>
<dbReference type="InterPro" id="IPR003735">
    <property type="entry name" value="Metal_Tscrpt_repr"/>
</dbReference>
<dbReference type="AlphaFoldDB" id="M9X8Z1"/>
<dbReference type="EMBL" id="CP005385">
    <property type="protein sequence ID" value="AGK04916.1"/>
    <property type="molecule type" value="Genomic_DNA"/>
</dbReference>
<dbReference type="Gene3D" id="1.20.58.1000">
    <property type="entry name" value="Metal-sensitive repressor, helix protomer"/>
    <property type="match status" value="1"/>
</dbReference>
<dbReference type="KEGG" id="mre:K649_08105"/>
<dbReference type="PATRIC" id="fig|504728.9.peg.1671"/>
<dbReference type="GO" id="GO:0045892">
    <property type="term" value="P:negative regulation of DNA-templated transcription"/>
    <property type="evidence" value="ECO:0007669"/>
    <property type="project" value="UniProtKB-ARBA"/>
</dbReference>
<gene>
    <name evidence="1" type="ORF">K649_08105</name>
</gene>
<dbReference type="InterPro" id="IPR038390">
    <property type="entry name" value="Metal_Tscrpt_repr_sf"/>
</dbReference>
<accession>M9X8Z1</accession>
<dbReference type="GO" id="GO:0003677">
    <property type="term" value="F:DNA binding"/>
    <property type="evidence" value="ECO:0007669"/>
    <property type="project" value="InterPro"/>
</dbReference>
<dbReference type="PANTHER" id="PTHR33677">
    <property type="entry name" value="TRANSCRIPTIONAL REPRESSOR FRMR-RELATED"/>
    <property type="match status" value="1"/>
</dbReference>
<sequence length="107" mass="12192">MEEAGRLGYDTPWGYTMRTVKKHDLEARTRILNRLKRLEGQVRGLQKMVEEDRDCREILTLLAGIRSALEATGDLIFETYLEECRADLAKGQGNTKAIVEAVRLLRG</sequence>